<feature type="signal peptide" evidence="1">
    <location>
        <begin position="1"/>
        <end position="21"/>
    </location>
</feature>
<evidence type="ECO:0000313" key="3">
    <source>
        <dbReference type="Proteomes" id="UP000056322"/>
    </source>
</evidence>
<proteinExistence type="predicted"/>
<dbReference type="RefSeq" id="WP_045751145.1">
    <property type="nucleotide sequence ID" value="NZ_LN794158.1"/>
</dbReference>
<keyword evidence="3" id="KW-1185">Reference proteome</keyword>
<organism evidence="2 3">
    <name type="scientific">Candidatus Methylopumilus turicensis</name>
    <dbReference type="NCBI Taxonomy" id="1581680"/>
    <lineage>
        <taxon>Bacteria</taxon>
        <taxon>Pseudomonadati</taxon>
        <taxon>Pseudomonadota</taxon>
        <taxon>Betaproteobacteria</taxon>
        <taxon>Nitrosomonadales</taxon>
        <taxon>Methylophilaceae</taxon>
        <taxon>Candidatus Methylopumilus</taxon>
    </lineage>
</organism>
<evidence type="ECO:0000313" key="2">
    <source>
        <dbReference type="EMBL" id="CEN55954.1"/>
    </source>
</evidence>
<accession>A0A0B7IUL1</accession>
<sequence length="165" mass="18007">MKKLFLVTLVLLSAHLSNVQAKEAFAGPNFSGVYACKGQNSKVGEYEVVATLKLNKAASHGEFGVYDFNTATENALVYRGQAIARGYEMAMTFNLTDGRTGDYSTGIASVQKISNTRWAYKNHYYEPDENGGDSGSEYCVMQKVVKTAKLPKKIKKPTVSSPSLS</sequence>
<protein>
    <submittedName>
        <fullName evidence="2">Uncharacterized protein</fullName>
    </submittedName>
</protein>
<feature type="chain" id="PRO_5002118049" evidence="1">
    <location>
        <begin position="22"/>
        <end position="165"/>
    </location>
</feature>
<keyword evidence="1" id="KW-0732">Signal</keyword>
<reference evidence="3" key="1">
    <citation type="submission" date="2014-12" db="EMBL/GenBank/DDBJ databases">
        <authorList>
            <person name="Salcher M.M."/>
        </authorList>
    </citation>
    <scope>NUCLEOTIDE SEQUENCE [LARGE SCALE GENOMIC DNA]</scope>
    <source>
        <strain evidence="3">MMS-10A-171</strain>
    </source>
</reference>
<dbReference type="HOGENOM" id="CLU_138476_0_0_4"/>
<dbReference type="Proteomes" id="UP000056322">
    <property type="component" value="Chromosome 1"/>
</dbReference>
<gene>
    <name evidence="2" type="ORF">BN1209_0911</name>
</gene>
<name>A0A0B7IUL1_9PROT</name>
<evidence type="ECO:0000256" key="1">
    <source>
        <dbReference type="SAM" id="SignalP"/>
    </source>
</evidence>
<dbReference type="EMBL" id="LN794158">
    <property type="protein sequence ID" value="CEN55954.1"/>
    <property type="molecule type" value="Genomic_DNA"/>
</dbReference>
<dbReference type="KEGG" id="mbac:BN1209_0911"/>
<dbReference type="STRING" id="1581680.BN1209_0911"/>
<dbReference type="AlphaFoldDB" id="A0A0B7IUL1"/>